<proteinExistence type="predicted"/>
<dbReference type="EMBL" id="GBHO01042414">
    <property type="protein sequence ID" value="JAG01190.1"/>
    <property type="molecule type" value="Transcribed_RNA"/>
</dbReference>
<dbReference type="AlphaFoldDB" id="A0A0A9W8M4"/>
<organism evidence="1">
    <name type="scientific">Lygus hesperus</name>
    <name type="common">Western plant bug</name>
    <dbReference type="NCBI Taxonomy" id="30085"/>
    <lineage>
        <taxon>Eukaryota</taxon>
        <taxon>Metazoa</taxon>
        <taxon>Ecdysozoa</taxon>
        <taxon>Arthropoda</taxon>
        <taxon>Hexapoda</taxon>
        <taxon>Insecta</taxon>
        <taxon>Pterygota</taxon>
        <taxon>Neoptera</taxon>
        <taxon>Paraneoptera</taxon>
        <taxon>Hemiptera</taxon>
        <taxon>Heteroptera</taxon>
        <taxon>Panheteroptera</taxon>
        <taxon>Cimicomorpha</taxon>
        <taxon>Miridae</taxon>
        <taxon>Mirini</taxon>
        <taxon>Lygus</taxon>
    </lineage>
</organism>
<name>A0A0A9W8M4_LYGHE</name>
<sequence length="117" mass="12449">QASTLTDTRVHHNYKTMAGISDGSGMDSATIYHTNTGTSETDDSVVSELVRNKIYWSKISGAMTPVVETVSVVGMPQHAQDSYDATGIVATNTTPSKGTSSEEQINLDTLSLSTSYV</sequence>
<reference evidence="1" key="2">
    <citation type="submission" date="2014-07" db="EMBL/GenBank/DDBJ databases">
        <authorList>
            <person name="Hull J."/>
        </authorList>
    </citation>
    <scope>NUCLEOTIDE SEQUENCE</scope>
</reference>
<keyword evidence="1" id="KW-0418">Kinase</keyword>
<dbReference type="GO" id="GO:0016301">
    <property type="term" value="F:kinase activity"/>
    <property type="evidence" value="ECO:0007669"/>
    <property type="project" value="UniProtKB-KW"/>
</dbReference>
<gene>
    <name evidence="1" type="primary">pckA_8</name>
    <name evidence="1" type="ORF">CM83_105717</name>
</gene>
<feature type="non-terminal residue" evidence="1">
    <location>
        <position position="1"/>
    </location>
</feature>
<feature type="non-terminal residue" evidence="1">
    <location>
        <position position="117"/>
    </location>
</feature>
<protein>
    <submittedName>
        <fullName evidence="1">Phosphoenolpyruvate carboxykinase [ATP]</fullName>
    </submittedName>
</protein>
<keyword evidence="1" id="KW-0808">Transferase</keyword>
<accession>A0A0A9W8M4</accession>
<evidence type="ECO:0000313" key="1">
    <source>
        <dbReference type="EMBL" id="JAG01190.1"/>
    </source>
</evidence>
<reference evidence="1" key="1">
    <citation type="journal article" date="2014" name="PLoS ONE">
        <title>Transcriptome-Based Identification of ABC Transporters in the Western Tarnished Plant Bug Lygus hesperus.</title>
        <authorList>
            <person name="Hull J.J."/>
            <person name="Chaney K."/>
            <person name="Geib S.M."/>
            <person name="Fabrick J.A."/>
            <person name="Brent C.S."/>
            <person name="Walsh D."/>
            <person name="Lavine L.C."/>
        </authorList>
    </citation>
    <scope>NUCLEOTIDE SEQUENCE</scope>
</reference>
<keyword evidence="1" id="KW-0670">Pyruvate</keyword>